<evidence type="ECO:0000313" key="2">
    <source>
        <dbReference type="Proteomes" id="UP000195442"/>
    </source>
</evidence>
<dbReference type="Proteomes" id="UP000195442">
    <property type="component" value="Unassembled WGS sequence"/>
</dbReference>
<sequence>MALEKNPNMRVSMLTDNDYLRIAKIHAKTINQGFLAALYNILKT</sequence>
<organism evidence="1 2">
    <name type="scientific">Crenothrix polyspora</name>
    <dbReference type="NCBI Taxonomy" id="360316"/>
    <lineage>
        <taxon>Bacteria</taxon>
        <taxon>Pseudomonadati</taxon>
        <taxon>Pseudomonadota</taxon>
        <taxon>Gammaproteobacteria</taxon>
        <taxon>Methylococcales</taxon>
        <taxon>Crenotrichaceae</taxon>
        <taxon>Crenothrix</taxon>
    </lineage>
</organism>
<name>A0A1R4HC95_9GAMM</name>
<evidence type="ECO:0000313" key="1">
    <source>
        <dbReference type="EMBL" id="SJM93833.1"/>
    </source>
</evidence>
<protein>
    <submittedName>
        <fullName evidence="1">Uncharacterized protein</fullName>
    </submittedName>
</protein>
<dbReference type="EMBL" id="FUKJ01000295">
    <property type="protein sequence ID" value="SJM93833.1"/>
    <property type="molecule type" value="Genomic_DNA"/>
</dbReference>
<proteinExistence type="predicted"/>
<reference evidence="2" key="1">
    <citation type="submission" date="2017-02" db="EMBL/GenBank/DDBJ databases">
        <authorList>
            <person name="Daims H."/>
        </authorList>
    </citation>
    <scope>NUCLEOTIDE SEQUENCE [LARGE SCALE GENOMIC DNA]</scope>
</reference>
<gene>
    <name evidence="1" type="ORF">CRENPOLYSF2_3640009</name>
</gene>
<accession>A0A1R4HC95</accession>
<keyword evidence="2" id="KW-1185">Reference proteome</keyword>
<dbReference type="AlphaFoldDB" id="A0A1R4HC95"/>